<dbReference type="EMBL" id="CM037153">
    <property type="protein sequence ID" value="KAH7857966.1"/>
    <property type="molecule type" value="Genomic_DNA"/>
</dbReference>
<name>A0ACB7YX17_9ERIC</name>
<organism evidence="1 2">
    <name type="scientific">Vaccinium darrowii</name>
    <dbReference type="NCBI Taxonomy" id="229202"/>
    <lineage>
        <taxon>Eukaryota</taxon>
        <taxon>Viridiplantae</taxon>
        <taxon>Streptophyta</taxon>
        <taxon>Embryophyta</taxon>
        <taxon>Tracheophyta</taxon>
        <taxon>Spermatophyta</taxon>
        <taxon>Magnoliopsida</taxon>
        <taxon>eudicotyledons</taxon>
        <taxon>Gunneridae</taxon>
        <taxon>Pentapetalae</taxon>
        <taxon>asterids</taxon>
        <taxon>Ericales</taxon>
        <taxon>Ericaceae</taxon>
        <taxon>Vaccinioideae</taxon>
        <taxon>Vaccinieae</taxon>
        <taxon>Vaccinium</taxon>
    </lineage>
</organism>
<evidence type="ECO:0000313" key="1">
    <source>
        <dbReference type="EMBL" id="KAH7857966.1"/>
    </source>
</evidence>
<dbReference type="Proteomes" id="UP000828048">
    <property type="component" value="Chromosome 3"/>
</dbReference>
<keyword evidence="2" id="KW-1185">Reference proteome</keyword>
<sequence length="313" mass="35562">MDVSEVTTIGSNWVDSVDIDDKNEPILVKDEDENEPQKKKPKNKNASLVWDHFSKGEKVGGKQKSTCNYCGMEFTCNSDQNGTSSMRTHILVRCKVYELSEFNLKKNRGDKRQMTLGFEPVGVGELWYIAFERLEEEDNLNVVVGVRKDEIGVNNENEHVLEGEVDGPSDIMERGIGQGKGRGKRPILGKYYEKREVASKIVEIKDGMKRLYNWYEKRRMEDGQAPNVIESSRNKDKRGKRQLDLCEAMDSEFLQHMEEETNMVSKSELESGFGSVGGFMCHRVISTGEEIGATVSWDLKKGMDVAGKWELNN</sequence>
<protein>
    <submittedName>
        <fullName evidence="1">Uncharacterized protein</fullName>
    </submittedName>
</protein>
<accession>A0ACB7YX17</accession>
<proteinExistence type="predicted"/>
<evidence type="ECO:0000313" key="2">
    <source>
        <dbReference type="Proteomes" id="UP000828048"/>
    </source>
</evidence>
<gene>
    <name evidence="1" type="ORF">Vadar_018412</name>
</gene>
<comment type="caution">
    <text evidence="1">The sequence shown here is derived from an EMBL/GenBank/DDBJ whole genome shotgun (WGS) entry which is preliminary data.</text>
</comment>
<reference evidence="1 2" key="1">
    <citation type="journal article" date="2021" name="Hortic Res">
        <title>High-quality reference genome and annotation aids understanding of berry development for evergreen blueberry (Vaccinium darrowii).</title>
        <authorList>
            <person name="Yu J."/>
            <person name="Hulse-Kemp A.M."/>
            <person name="Babiker E."/>
            <person name="Staton M."/>
        </authorList>
    </citation>
    <scope>NUCLEOTIDE SEQUENCE [LARGE SCALE GENOMIC DNA]</scope>
    <source>
        <strain evidence="2">cv. NJ 8807/NJ 8810</strain>
        <tissue evidence="1">Young leaf</tissue>
    </source>
</reference>